<feature type="region of interest" description="Disordered" evidence="13">
    <location>
        <begin position="1"/>
        <end position="33"/>
    </location>
</feature>
<dbReference type="GO" id="GO:0004167">
    <property type="term" value="F:dopachrome isomerase activity"/>
    <property type="evidence" value="ECO:0007669"/>
    <property type="project" value="UniProtKB-EC"/>
</dbReference>
<evidence type="ECO:0000256" key="7">
    <source>
        <dbReference type="ARBA" id="ARBA00036823"/>
    </source>
</evidence>
<dbReference type="EC" id="5.3.3.12" evidence="8"/>
<evidence type="ECO:0000313" key="15">
    <source>
        <dbReference type="Proteomes" id="UP000326950"/>
    </source>
</evidence>
<feature type="region of interest" description="Disordered" evidence="13">
    <location>
        <begin position="278"/>
        <end position="359"/>
    </location>
</feature>
<keyword evidence="15" id="KW-1185">Reference proteome</keyword>
<dbReference type="InterPro" id="IPR014347">
    <property type="entry name" value="Tautomerase/MIF_sf"/>
</dbReference>
<evidence type="ECO:0000256" key="2">
    <source>
        <dbReference type="ARBA" id="ARBA00005851"/>
    </source>
</evidence>
<comment type="similarity">
    <text evidence="2">Belongs to the MIF family.</text>
</comment>
<keyword evidence="4" id="KW-0964">Secreted</keyword>
<evidence type="ECO:0000256" key="8">
    <source>
        <dbReference type="ARBA" id="ARBA00038932"/>
    </source>
</evidence>
<dbReference type="OrthoDB" id="255819at2759"/>
<evidence type="ECO:0000256" key="5">
    <source>
        <dbReference type="ARBA" id="ARBA00023235"/>
    </source>
</evidence>
<dbReference type="Pfam" id="PF01187">
    <property type="entry name" value="MIF"/>
    <property type="match status" value="1"/>
</dbReference>
<name>A0A5N6UYS8_ASPTM</name>
<keyword evidence="5" id="KW-0413">Isomerase</keyword>
<feature type="compositionally biased region" description="Low complexity" evidence="13">
    <location>
        <begin position="20"/>
        <end position="33"/>
    </location>
</feature>
<evidence type="ECO:0000256" key="1">
    <source>
        <dbReference type="ARBA" id="ARBA00004613"/>
    </source>
</evidence>
<keyword evidence="3" id="KW-0202">Cytokine</keyword>
<protein>
    <recommendedName>
        <fullName evidence="12">L-dopachrome isomerase</fullName>
        <ecNumber evidence="9">5.3.2.1</ecNumber>
        <ecNumber evidence="8">5.3.3.12</ecNumber>
    </recommendedName>
    <alternativeName>
        <fullName evidence="10">L-dopachrome tautomerase</fullName>
    </alternativeName>
    <alternativeName>
        <fullName evidence="11">Phenylpyruvate tautomerase</fullName>
    </alternativeName>
</protein>
<dbReference type="AlphaFoldDB" id="A0A5N6UYS8"/>
<comment type="catalytic activity">
    <reaction evidence="7">
        <text>L-dopachrome = 5,6-dihydroxyindole-2-carboxylate</text>
        <dbReference type="Rhea" id="RHEA:13041"/>
        <dbReference type="ChEBI" id="CHEBI:16875"/>
        <dbReference type="ChEBI" id="CHEBI:57509"/>
        <dbReference type="EC" id="5.3.3.12"/>
    </reaction>
</comment>
<feature type="compositionally biased region" description="Polar residues" evidence="13">
    <location>
        <begin position="287"/>
        <end position="314"/>
    </location>
</feature>
<evidence type="ECO:0000256" key="6">
    <source>
        <dbReference type="ARBA" id="ARBA00036735"/>
    </source>
</evidence>
<evidence type="ECO:0000256" key="3">
    <source>
        <dbReference type="ARBA" id="ARBA00022514"/>
    </source>
</evidence>
<dbReference type="SUPFAM" id="SSF55331">
    <property type="entry name" value="Tautomerase/MIF"/>
    <property type="match status" value="1"/>
</dbReference>
<dbReference type="PANTHER" id="PTHR11954">
    <property type="entry name" value="D-DOPACHROME DECARBOXYLASE"/>
    <property type="match status" value="1"/>
</dbReference>
<evidence type="ECO:0000256" key="4">
    <source>
        <dbReference type="ARBA" id="ARBA00022525"/>
    </source>
</evidence>
<evidence type="ECO:0000256" key="9">
    <source>
        <dbReference type="ARBA" id="ARBA00039086"/>
    </source>
</evidence>
<reference evidence="14 15" key="1">
    <citation type="submission" date="2019-04" db="EMBL/GenBank/DDBJ databases">
        <title>Friends and foes A comparative genomics study of 23 Aspergillus species from section Flavi.</title>
        <authorList>
            <consortium name="DOE Joint Genome Institute"/>
            <person name="Kjaerbolling I."/>
            <person name="Vesth T."/>
            <person name="Frisvad J.C."/>
            <person name="Nybo J.L."/>
            <person name="Theobald S."/>
            <person name="Kildgaard S."/>
            <person name="Isbrandt T."/>
            <person name="Kuo A."/>
            <person name="Sato A."/>
            <person name="Lyhne E.K."/>
            <person name="Kogle M.E."/>
            <person name="Wiebenga A."/>
            <person name="Kun R.S."/>
            <person name="Lubbers R.J."/>
            <person name="Makela M.R."/>
            <person name="Barry K."/>
            <person name="Chovatia M."/>
            <person name="Clum A."/>
            <person name="Daum C."/>
            <person name="Haridas S."/>
            <person name="He G."/>
            <person name="LaButti K."/>
            <person name="Lipzen A."/>
            <person name="Mondo S."/>
            <person name="Riley R."/>
            <person name="Salamov A."/>
            <person name="Simmons B.A."/>
            <person name="Magnuson J.K."/>
            <person name="Henrissat B."/>
            <person name="Mortensen U.H."/>
            <person name="Larsen T.O."/>
            <person name="Devries R.P."/>
            <person name="Grigoriev I.V."/>
            <person name="Machida M."/>
            <person name="Baker S.E."/>
            <person name="Andersen M.R."/>
        </authorList>
    </citation>
    <scope>NUCLEOTIDE SEQUENCE [LARGE SCALE GENOMIC DNA]</scope>
    <source>
        <strain evidence="14 15">CBS 117626</strain>
    </source>
</reference>
<dbReference type="EC" id="5.3.2.1" evidence="9"/>
<feature type="compositionally biased region" description="Basic and acidic residues" evidence="13">
    <location>
        <begin position="316"/>
        <end position="327"/>
    </location>
</feature>
<dbReference type="GO" id="GO:0005576">
    <property type="term" value="C:extracellular region"/>
    <property type="evidence" value="ECO:0007669"/>
    <property type="project" value="UniProtKB-SubCell"/>
</dbReference>
<dbReference type="GO" id="GO:0050178">
    <property type="term" value="F:phenylpyruvate tautomerase activity"/>
    <property type="evidence" value="ECO:0007669"/>
    <property type="project" value="UniProtKB-EC"/>
</dbReference>
<evidence type="ECO:0000313" key="14">
    <source>
        <dbReference type="EMBL" id="KAE8163849.1"/>
    </source>
</evidence>
<evidence type="ECO:0000256" key="11">
    <source>
        <dbReference type="ARBA" id="ARBA00041912"/>
    </source>
</evidence>
<dbReference type="Gene3D" id="3.30.429.10">
    <property type="entry name" value="Macrophage Migration Inhibitory Factor"/>
    <property type="match status" value="1"/>
</dbReference>
<accession>A0A5N6UYS8</accession>
<dbReference type="Proteomes" id="UP000326950">
    <property type="component" value="Unassembled WGS sequence"/>
</dbReference>
<proteinExistence type="inferred from homology"/>
<evidence type="ECO:0000256" key="10">
    <source>
        <dbReference type="ARBA" id="ARBA00041631"/>
    </source>
</evidence>
<dbReference type="InterPro" id="IPR001398">
    <property type="entry name" value="Macrophage_inhib_fac"/>
</dbReference>
<evidence type="ECO:0000256" key="12">
    <source>
        <dbReference type="ARBA" id="ARBA00042730"/>
    </source>
</evidence>
<feature type="region of interest" description="Disordered" evidence="13">
    <location>
        <begin position="58"/>
        <end position="92"/>
    </location>
</feature>
<dbReference type="PANTHER" id="PTHR11954:SF6">
    <property type="entry name" value="MACROPHAGE MIGRATION INHIBITORY FACTOR"/>
    <property type="match status" value="1"/>
</dbReference>
<sequence>MVAGQQKLDLSLLRRRHDPSATSSASLSPTVPSLESPVSFQALAVRAVSDTTMVQRNKLNRPPARPSMFIEETDDDDSMAPKSNHGAPADPKSVDVIRKSVEEEPMRRAKSQCFDDFFSTRGRELSLRDRLSQKSVIVAELKLSKTYVQVTDDKALALAISSRLAQIYQKDESSMMVTIQQDVCIRFGISKDPAYLLKVYALPCLIASITNLRCTGMIQSALRELLQIEPNRGVVLYLPVPEENFGTNGVTYMGEIARYERRTDDNDPSILRNISRGLSRRLKSSSTQSAPRSEATTSSWGPETDTQMSISARGNDSLHSEGSREVEASSQGNIRGSKSLRHFLSRRVQNPTGGASDKR</sequence>
<evidence type="ECO:0000256" key="13">
    <source>
        <dbReference type="SAM" id="MobiDB-lite"/>
    </source>
</evidence>
<comment type="catalytic activity">
    <reaction evidence="6">
        <text>3-phenylpyruvate = enol-phenylpyruvate</text>
        <dbReference type="Rhea" id="RHEA:17097"/>
        <dbReference type="ChEBI" id="CHEBI:16815"/>
        <dbReference type="ChEBI" id="CHEBI:18005"/>
        <dbReference type="EC" id="5.3.2.1"/>
    </reaction>
</comment>
<dbReference type="EMBL" id="ML738613">
    <property type="protein sequence ID" value="KAE8163849.1"/>
    <property type="molecule type" value="Genomic_DNA"/>
</dbReference>
<gene>
    <name evidence="14" type="ORF">BDV40DRAFT_311276</name>
</gene>
<organism evidence="14 15">
    <name type="scientific">Aspergillus tamarii</name>
    <dbReference type="NCBI Taxonomy" id="41984"/>
    <lineage>
        <taxon>Eukaryota</taxon>
        <taxon>Fungi</taxon>
        <taxon>Dikarya</taxon>
        <taxon>Ascomycota</taxon>
        <taxon>Pezizomycotina</taxon>
        <taxon>Eurotiomycetes</taxon>
        <taxon>Eurotiomycetidae</taxon>
        <taxon>Eurotiales</taxon>
        <taxon>Aspergillaceae</taxon>
        <taxon>Aspergillus</taxon>
        <taxon>Aspergillus subgen. Circumdati</taxon>
    </lineage>
</organism>
<comment type="subcellular location">
    <subcellularLocation>
        <location evidence="1">Secreted</location>
    </subcellularLocation>
</comment>